<dbReference type="EMBL" id="JBGNUJ010000008">
    <property type="protein sequence ID" value="KAL3956120.1"/>
    <property type="molecule type" value="Genomic_DNA"/>
</dbReference>
<reference evidence="1" key="1">
    <citation type="submission" date="2024-12" db="EMBL/GenBank/DDBJ databases">
        <title>Comparative genomics and development of molecular markers within Purpureocillium lilacinum and among Purpureocillium species.</title>
        <authorList>
            <person name="Yeh Z.-Y."/>
            <person name="Ni N.-T."/>
            <person name="Lo P.-H."/>
            <person name="Mushyakhwo K."/>
            <person name="Lin C.-F."/>
            <person name="Nai Y.-S."/>
        </authorList>
    </citation>
    <scope>NUCLEOTIDE SEQUENCE</scope>
    <source>
        <strain evidence="1">NCHU-NPUST-175</strain>
    </source>
</reference>
<keyword evidence="2" id="KW-1185">Reference proteome</keyword>
<organism evidence="1 2">
    <name type="scientific">Purpureocillium lilacinum</name>
    <name type="common">Paecilomyces lilacinus</name>
    <dbReference type="NCBI Taxonomy" id="33203"/>
    <lineage>
        <taxon>Eukaryota</taxon>
        <taxon>Fungi</taxon>
        <taxon>Dikarya</taxon>
        <taxon>Ascomycota</taxon>
        <taxon>Pezizomycotina</taxon>
        <taxon>Sordariomycetes</taxon>
        <taxon>Hypocreomycetidae</taxon>
        <taxon>Hypocreales</taxon>
        <taxon>Ophiocordycipitaceae</taxon>
        <taxon>Purpureocillium</taxon>
    </lineage>
</organism>
<evidence type="ECO:0000313" key="1">
    <source>
        <dbReference type="EMBL" id="KAL3956120.1"/>
    </source>
</evidence>
<evidence type="ECO:0000313" key="2">
    <source>
        <dbReference type="Proteomes" id="UP001638806"/>
    </source>
</evidence>
<accession>A0ACC4DLA8</accession>
<comment type="caution">
    <text evidence="1">The sequence shown here is derived from an EMBL/GenBank/DDBJ whole genome shotgun (WGS) entry which is preliminary data.</text>
</comment>
<dbReference type="Proteomes" id="UP001638806">
    <property type="component" value="Unassembled WGS sequence"/>
</dbReference>
<gene>
    <name evidence="1" type="ORF">ACCO45_008966</name>
</gene>
<sequence length="764" mass="82677">MESTPSSLLGHPGAAAAATAATTPAGNGVAGEYAAEQDPLLDMSYIGSSDQACKECRRRKARCNRALPTCDLCIKYRRHCLYEKHSRTPLTRKYVAGIASEVGEGGGAVEADESTGAASLAVVGASASSAESGRGAKSHQSACYETEFASCPPPQYSASDGGGARHVDADNQRMLEGPPLEDFEWSEKDSPYAQGLSPDALEGSIDDTPISDGMASLSVNEREGGYLGVASGAALLRLLDPNTRRRVQSRPEYEAGSSFPMATPMTPQPNPNRHIAEAMIDSYFRLYHRGHPRPNGACWTALAYIVAAIGVWTSASSSADTLDLALFAQARSILGFNFLEVGNLSLVMALTLASNYQQKRDKPNSGYNYLGLSGRMAMGLGLHKEFQGWNIAPLSMEIRRRVWWTLCSFDIGASITFGRPDVWPHKGVEVSYPLNVNDKDLTAASQTYPPESAQATPYTAVATQARFHIATHGCYEKVISKPFPSAEELLRLDADHIETWKAGVPVYFAEGTPVAPRYALPQAVMVWRMRNLRVIMYRPFVIRRALRRKPDADEASATAYDRCLAEAKATIDSIDEFWERQEHNRLSAWYGLYFLFQAALIPCICLRNDPTAPEAADWRRQIGATLKTISGMAPFNASSSRCHRVIAELSGRYLDGTAAVPSQSQAHTPADGTATATDGEAGHAATTATTTAQPPNDMPPYMADSLPVGESPETQINNVFSMMWPNVPPLEAADVVMGDDGGWMEFLRAGSAEDWETAFGGDLT</sequence>
<name>A0ACC4DLA8_PURLI</name>
<proteinExistence type="predicted"/>
<protein>
    <submittedName>
        <fullName evidence="1">Uncharacterized protein</fullName>
    </submittedName>
</protein>